<dbReference type="EC" id="2.7.13.3" evidence="2"/>
<keyword evidence="9" id="KW-0175">Coiled coil</keyword>
<keyword evidence="6 13" id="KW-0418">Kinase</keyword>
<evidence type="ECO:0000256" key="8">
    <source>
        <dbReference type="ARBA" id="ARBA00023012"/>
    </source>
</evidence>
<dbReference type="InterPro" id="IPR011712">
    <property type="entry name" value="Sig_transdc_His_kin_sub3_dim/P"/>
</dbReference>
<dbReference type="InterPro" id="IPR003594">
    <property type="entry name" value="HATPase_dom"/>
</dbReference>
<dbReference type="Gene3D" id="3.30.565.10">
    <property type="entry name" value="Histidine kinase-like ATPase, C-terminal domain"/>
    <property type="match status" value="1"/>
</dbReference>
<accession>A0A363NXS0</accession>
<dbReference type="CDD" id="cd16917">
    <property type="entry name" value="HATPase_UhpB-NarQ-NarX-like"/>
    <property type="match status" value="1"/>
</dbReference>
<dbReference type="InterPro" id="IPR011990">
    <property type="entry name" value="TPR-like_helical_dom_sf"/>
</dbReference>
<dbReference type="InterPro" id="IPR005467">
    <property type="entry name" value="His_kinase_dom"/>
</dbReference>
<feature type="coiled-coil region" evidence="9">
    <location>
        <begin position="363"/>
        <end position="399"/>
    </location>
</feature>
<dbReference type="SMART" id="SM00387">
    <property type="entry name" value="HATPase_c"/>
    <property type="match status" value="1"/>
</dbReference>
<dbReference type="Proteomes" id="UP000250831">
    <property type="component" value="Unassembled WGS sequence"/>
</dbReference>
<gene>
    <name evidence="13" type="ORF">DCO56_01120</name>
</gene>
<feature type="domain" description="Histidine kinase" evidence="12">
    <location>
        <begin position="559"/>
        <end position="651"/>
    </location>
</feature>
<keyword evidence="14" id="KW-1185">Reference proteome</keyword>
<dbReference type="GO" id="GO:0000155">
    <property type="term" value="F:phosphorelay sensor kinase activity"/>
    <property type="evidence" value="ECO:0007669"/>
    <property type="project" value="InterPro"/>
</dbReference>
<dbReference type="GO" id="GO:0046983">
    <property type="term" value="F:protein dimerization activity"/>
    <property type="evidence" value="ECO:0007669"/>
    <property type="project" value="InterPro"/>
</dbReference>
<dbReference type="GO" id="GO:0016020">
    <property type="term" value="C:membrane"/>
    <property type="evidence" value="ECO:0007669"/>
    <property type="project" value="InterPro"/>
</dbReference>
<dbReference type="InterPro" id="IPR050482">
    <property type="entry name" value="Sensor_HK_TwoCompSys"/>
</dbReference>
<comment type="catalytic activity">
    <reaction evidence="1">
        <text>ATP + protein L-histidine = ADP + protein N-phospho-L-histidine.</text>
        <dbReference type="EC" id="2.7.13.3"/>
    </reaction>
</comment>
<dbReference type="PANTHER" id="PTHR24421:SF10">
    <property type="entry name" value="NITRATE_NITRITE SENSOR PROTEIN NARQ"/>
    <property type="match status" value="1"/>
</dbReference>
<dbReference type="SUPFAM" id="SSF48452">
    <property type="entry name" value="TPR-like"/>
    <property type="match status" value="2"/>
</dbReference>
<dbReference type="AlphaFoldDB" id="A0A363NXS0"/>
<name>A0A363NXS0_9SPHI</name>
<dbReference type="Pfam" id="PF07730">
    <property type="entry name" value="HisKA_3"/>
    <property type="match status" value="1"/>
</dbReference>
<evidence type="ECO:0000256" key="10">
    <source>
        <dbReference type="SAM" id="Phobius"/>
    </source>
</evidence>
<protein>
    <recommendedName>
        <fullName evidence="2">histidine kinase</fullName>
        <ecNumber evidence="2">2.7.13.3</ecNumber>
    </recommendedName>
</protein>
<evidence type="ECO:0000256" key="2">
    <source>
        <dbReference type="ARBA" id="ARBA00012438"/>
    </source>
</evidence>
<dbReference type="RefSeq" id="WP_108631937.1">
    <property type="nucleotide sequence ID" value="NZ_QCXX01000001.1"/>
</dbReference>
<keyword evidence="10" id="KW-0472">Membrane</keyword>
<dbReference type="PROSITE" id="PS50109">
    <property type="entry name" value="HIS_KIN"/>
    <property type="match status" value="1"/>
</dbReference>
<evidence type="ECO:0000256" key="3">
    <source>
        <dbReference type="ARBA" id="ARBA00022553"/>
    </source>
</evidence>
<keyword evidence="10" id="KW-1133">Transmembrane helix</keyword>
<organism evidence="13 14">
    <name type="scientific">Sphingobacterium athyrii</name>
    <dbReference type="NCBI Taxonomy" id="2152717"/>
    <lineage>
        <taxon>Bacteria</taxon>
        <taxon>Pseudomonadati</taxon>
        <taxon>Bacteroidota</taxon>
        <taxon>Sphingobacteriia</taxon>
        <taxon>Sphingobacteriales</taxon>
        <taxon>Sphingobacteriaceae</taxon>
        <taxon>Sphingobacterium</taxon>
    </lineage>
</organism>
<comment type="caution">
    <text evidence="13">The sequence shown here is derived from an EMBL/GenBank/DDBJ whole genome shotgun (WGS) entry which is preliminary data.</text>
</comment>
<keyword evidence="10" id="KW-0812">Transmembrane</keyword>
<feature type="signal peptide" evidence="11">
    <location>
        <begin position="1"/>
        <end position="20"/>
    </location>
</feature>
<evidence type="ECO:0000259" key="12">
    <source>
        <dbReference type="PROSITE" id="PS50109"/>
    </source>
</evidence>
<proteinExistence type="predicted"/>
<reference evidence="13 14" key="1">
    <citation type="submission" date="2018-04" db="EMBL/GenBank/DDBJ databases">
        <title>Sphingobacterium sp. M46 Genome.</title>
        <authorList>
            <person name="Cheng J."/>
            <person name="Li Y."/>
        </authorList>
    </citation>
    <scope>NUCLEOTIDE SEQUENCE [LARGE SCALE GENOMIC DNA]</scope>
    <source>
        <strain evidence="13 14">M46</strain>
    </source>
</reference>
<keyword evidence="7" id="KW-0067">ATP-binding</keyword>
<evidence type="ECO:0000256" key="4">
    <source>
        <dbReference type="ARBA" id="ARBA00022679"/>
    </source>
</evidence>
<evidence type="ECO:0000313" key="13">
    <source>
        <dbReference type="EMBL" id="PUV25616.1"/>
    </source>
</evidence>
<evidence type="ECO:0000256" key="7">
    <source>
        <dbReference type="ARBA" id="ARBA00022840"/>
    </source>
</evidence>
<feature type="chain" id="PRO_5017058545" description="histidine kinase" evidence="11">
    <location>
        <begin position="21"/>
        <end position="651"/>
    </location>
</feature>
<dbReference type="Pfam" id="PF02518">
    <property type="entry name" value="HATPase_c"/>
    <property type="match status" value="1"/>
</dbReference>
<evidence type="ECO:0000256" key="5">
    <source>
        <dbReference type="ARBA" id="ARBA00022741"/>
    </source>
</evidence>
<dbReference type="OrthoDB" id="9778366at2"/>
<keyword evidence="8" id="KW-0902">Two-component regulatory system</keyword>
<keyword evidence="4" id="KW-0808">Transferase</keyword>
<evidence type="ECO:0000256" key="1">
    <source>
        <dbReference type="ARBA" id="ARBA00000085"/>
    </source>
</evidence>
<evidence type="ECO:0000313" key="14">
    <source>
        <dbReference type="Proteomes" id="UP000250831"/>
    </source>
</evidence>
<keyword evidence="11" id="KW-0732">Signal</keyword>
<dbReference type="InterPro" id="IPR036890">
    <property type="entry name" value="HATPase_C_sf"/>
</dbReference>
<keyword evidence="5" id="KW-0547">Nucleotide-binding</keyword>
<dbReference type="GO" id="GO:0005524">
    <property type="term" value="F:ATP binding"/>
    <property type="evidence" value="ECO:0007669"/>
    <property type="project" value="UniProtKB-KW"/>
</dbReference>
<dbReference type="Gene3D" id="1.20.5.1930">
    <property type="match status" value="1"/>
</dbReference>
<feature type="transmembrane region" description="Helical" evidence="10">
    <location>
        <begin position="404"/>
        <end position="428"/>
    </location>
</feature>
<dbReference type="Gene3D" id="1.25.40.10">
    <property type="entry name" value="Tetratricopeptide repeat domain"/>
    <property type="match status" value="1"/>
</dbReference>
<dbReference type="PANTHER" id="PTHR24421">
    <property type="entry name" value="NITRATE/NITRITE SENSOR PROTEIN NARX-RELATED"/>
    <property type="match status" value="1"/>
</dbReference>
<dbReference type="EMBL" id="QCXX01000001">
    <property type="protein sequence ID" value="PUV25616.1"/>
    <property type="molecule type" value="Genomic_DNA"/>
</dbReference>
<evidence type="ECO:0000256" key="6">
    <source>
        <dbReference type="ARBA" id="ARBA00022777"/>
    </source>
</evidence>
<keyword evidence="3" id="KW-0597">Phosphoprotein</keyword>
<dbReference type="SUPFAM" id="SSF55874">
    <property type="entry name" value="ATPase domain of HSP90 chaperone/DNA topoisomerase II/histidine kinase"/>
    <property type="match status" value="1"/>
</dbReference>
<evidence type="ECO:0000256" key="11">
    <source>
        <dbReference type="SAM" id="SignalP"/>
    </source>
</evidence>
<evidence type="ECO:0000256" key="9">
    <source>
        <dbReference type="SAM" id="Coils"/>
    </source>
</evidence>
<sequence>MKKLLFHLIYAMLSLPLAYSQETGTIDSLRTEFIAAKSDTAKLSLSNKLTREYFMRGDSSSAFQYGYRSLALSKKTKVPLYQAKGRQIMGYLHTILIHLDSAEYYNNQVIQILKNAKSNEEMRVVAYAKNNLAANYQVTGHLKKSAKLLIDNLPIFEKIKDNRLYHVTLENIAATFNELEDFEKATFYIKKGIDFLNKNNFDEEHKIGTYLIASLIAYGQNNLSLMKNHLDQVKSYLEHVGPTTLYSGRYYSYLTWYYVKKKDLNNARKAITQAGKALDKLKSRTNYYDFYNSQYELAYFAGEYKKAQRAALTLYEMAKEDDRKSVAAKHAQDVALLASMSGDYRTAYDFQKKYSDISDSTKFENMEVEIQDLEIDYQTAEKEKRIALLENEKREATLKNKNQVLLNLVLGIGASALLVILFFLFYVLRTNKKNNKKRLEEIEKDKELKIAQALLEGEDRERMRLARDLHDGIGGTLSGIKLKLSDPSGDKAIKVQHANEQLGIAIGELRRTARGMMPENLLKNGLATAVHDLCADRISSEVQIEFQSNSLFADLCPNNTVHIYRIVQELLTNAIKHGEAKNILIQLIQEKDSILITVDDDGKGFDPTKLANASGIGLKNIQNRVNFLKGKLSIDSTPEHGTSVNIETYVR</sequence>